<evidence type="ECO:0000313" key="3">
    <source>
        <dbReference type="EMBL" id="RSE17758.1"/>
    </source>
</evidence>
<dbReference type="RefSeq" id="WP_110975971.1">
    <property type="nucleotide sequence ID" value="NZ_JAOCKH010000139.1"/>
</dbReference>
<dbReference type="Proteomes" id="UP000277537">
    <property type="component" value="Unassembled WGS sequence"/>
</dbReference>
<dbReference type="Pfam" id="PF01381">
    <property type="entry name" value="HTH_3"/>
    <property type="match status" value="1"/>
</dbReference>
<feature type="compositionally biased region" description="Basic and acidic residues" evidence="1">
    <location>
        <begin position="89"/>
        <end position="102"/>
    </location>
</feature>
<evidence type="ECO:0000313" key="4">
    <source>
        <dbReference type="Proteomes" id="UP000277537"/>
    </source>
</evidence>
<evidence type="ECO:0000256" key="1">
    <source>
        <dbReference type="SAM" id="MobiDB-lite"/>
    </source>
</evidence>
<dbReference type="AlphaFoldDB" id="A0A3R9LFG9"/>
<sequence>MGFRSTSSSHAKALEIGERIKQARLNKDLTQVEISEISGLERRAIINAEKGKVTLENLIAYLDALNMRDQIDLFLPPQPISPIQLHKLQGKERKKASGEHKANSNNKKILTANKDDLGW</sequence>
<dbReference type="Gene3D" id="1.10.260.40">
    <property type="entry name" value="lambda repressor-like DNA-binding domains"/>
    <property type="match status" value="1"/>
</dbReference>
<dbReference type="InterPro" id="IPR010982">
    <property type="entry name" value="Lambda_DNA-bd_dom_sf"/>
</dbReference>
<accession>A0A3R9LFG9</accession>
<feature type="region of interest" description="Disordered" evidence="1">
    <location>
        <begin position="89"/>
        <end position="119"/>
    </location>
</feature>
<organism evidence="3 4">
    <name type="scientific">Acinetobacter johnsonii</name>
    <dbReference type="NCBI Taxonomy" id="40214"/>
    <lineage>
        <taxon>Bacteria</taxon>
        <taxon>Pseudomonadati</taxon>
        <taxon>Pseudomonadota</taxon>
        <taxon>Gammaproteobacteria</taxon>
        <taxon>Moraxellales</taxon>
        <taxon>Moraxellaceae</taxon>
        <taxon>Acinetobacter</taxon>
    </lineage>
</organism>
<proteinExistence type="predicted"/>
<gene>
    <name evidence="3" type="ORF">EGT73_16915</name>
</gene>
<feature type="domain" description="HTH cro/C1-type" evidence="2">
    <location>
        <begin position="20"/>
        <end position="74"/>
    </location>
</feature>
<dbReference type="SUPFAM" id="SSF47413">
    <property type="entry name" value="lambda repressor-like DNA-binding domains"/>
    <property type="match status" value="1"/>
</dbReference>
<dbReference type="GO" id="GO:0003677">
    <property type="term" value="F:DNA binding"/>
    <property type="evidence" value="ECO:0007669"/>
    <property type="project" value="InterPro"/>
</dbReference>
<protein>
    <submittedName>
        <fullName evidence="3">XRE family transcriptional regulator</fullName>
    </submittedName>
</protein>
<reference evidence="3 4" key="1">
    <citation type="submission" date="2018-10" db="EMBL/GenBank/DDBJ databases">
        <title>Transmission dynamics of multidrug resistant bacteria on intensive care unit surfaces.</title>
        <authorList>
            <person name="D'Souza A.W."/>
            <person name="Potter R.F."/>
            <person name="Wallace M."/>
            <person name="Shupe A."/>
            <person name="Patel S."/>
            <person name="Sun S."/>
            <person name="Gul D."/>
            <person name="Kwon J.H."/>
            <person name="Andleeb S."/>
            <person name="Burnham C.-A.D."/>
            <person name="Dantas G."/>
        </authorList>
    </citation>
    <scope>NUCLEOTIDE SEQUENCE [LARGE SCALE GENOMIC DNA]</scope>
    <source>
        <strain evidence="3 4">AJ_385</strain>
    </source>
</reference>
<evidence type="ECO:0000259" key="2">
    <source>
        <dbReference type="PROSITE" id="PS50943"/>
    </source>
</evidence>
<dbReference type="PROSITE" id="PS50943">
    <property type="entry name" value="HTH_CROC1"/>
    <property type="match status" value="1"/>
</dbReference>
<name>A0A3R9LFG9_ACIJO</name>
<dbReference type="EMBL" id="RHXE01000068">
    <property type="protein sequence ID" value="RSE17758.1"/>
    <property type="molecule type" value="Genomic_DNA"/>
</dbReference>
<dbReference type="CDD" id="cd00093">
    <property type="entry name" value="HTH_XRE"/>
    <property type="match status" value="1"/>
</dbReference>
<comment type="caution">
    <text evidence="3">The sequence shown here is derived from an EMBL/GenBank/DDBJ whole genome shotgun (WGS) entry which is preliminary data.</text>
</comment>
<dbReference type="InterPro" id="IPR001387">
    <property type="entry name" value="Cro/C1-type_HTH"/>
</dbReference>
<dbReference type="SMART" id="SM00530">
    <property type="entry name" value="HTH_XRE"/>
    <property type="match status" value="1"/>
</dbReference>